<dbReference type="Gene3D" id="3.40.190.190">
    <property type="entry name" value="CypI, domain 2"/>
    <property type="match status" value="1"/>
</dbReference>
<evidence type="ECO:0000313" key="6">
    <source>
        <dbReference type="EMBL" id="MDW2908735.1"/>
    </source>
</evidence>
<dbReference type="InterPro" id="IPR043100">
    <property type="entry name" value="CypI_dom_II"/>
</dbReference>
<proteinExistence type="predicted"/>
<dbReference type="EMBL" id="JAWPFF010000024">
    <property type="protein sequence ID" value="MDW2908735.1"/>
    <property type="molecule type" value="Genomic_DNA"/>
</dbReference>
<keyword evidence="1" id="KW-0813">Transport</keyword>
<dbReference type="RefSeq" id="WP_318043750.1">
    <property type="nucleotide sequence ID" value="NZ_JAWPEW010000030.1"/>
</dbReference>
<dbReference type="NCBIfam" id="NF045838">
    <property type="entry name" value="MG289_thiam_LP"/>
    <property type="match status" value="1"/>
</dbReference>
<evidence type="ECO:0000313" key="4">
    <source>
        <dbReference type="EMBL" id="MDW2893583.1"/>
    </source>
</evidence>
<accession>A0AAJ2P6U9</accession>
<dbReference type="Proteomes" id="UP001275471">
    <property type="component" value="Unassembled WGS sequence"/>
</dbReference>
<name>A0AAJ2P6U9_9BACT</name>
<dbReference type="PROSITE" id="PS51257">
    <property type="entry name" value="PROKAR_LIPOPROTEIN"/>
    <property type="match status" value="1"/>
</dbReference>
<dbReference type="Gene3D" id="3.40.190.180">
    <property type="entry name" value="Cypl, domain I"/>
    <property type="match status" value="1"/>
</dbReference>
<dbReference type="Proteomes" id="UP001286563">
    <property type="component" value="Unassembled WGS sequence"/>
</dbReference>
<evidence type="ECO:0000313" key="8">
    <source>
        <dbReference type="Proteomes" id="UP001286563"/>
    </source>
</evidence>
<dbReference type="Pfam" id="PF06646">
    <property type="entry name" value="CypI"/>
    <property type="match status" value="1"/>
</dbReference>
<keyword evidence="7" id="KW-1185">Reference proteome</keyword>
<feature type="signal peptide" evidence="2">
    <location>
        <begin position="1"/>
        <end position="33"/>
    </location>
</feature>
<feature type="chain" id="PRO_5044707906" description="High affinity transport system protein" evidence="2">
    <location>
        <begin position="34"/>
        <end position="430"/>
    </location>
</feature>
<organism evidence="4 8">
    <name type="scientific">Mesomycoplasma ovipneumoniae</name>
    <dbReference type="NCBI Taxonomy" id="29562"/>
    <lineage>
        <taxon>Bacteria</taxon>
        <taxon>Bacillati</taxon>
        <taxon>Mycoplasmatota</taxon>
        <taxon>Mycoplasmoidales</taxon>
        <taxon>Metamycoplasmataceae</taxon>
        <taxon>Mesomycoplasma</taxon>
    </lineage>
</organism>
<dbReference type="InterPro" id="IPR043099">
    <property type="entry name" value="CypI_dom_I"/>
</dbReference>
<gene>
    <name evidence="4" type="ORF">R7U35_02645</name>
    <name evidence="6" type="ORF">R7V75_03275</name>
    <name evidence="5" type="ORF">R7V77_02650</name>
    <name evidence="3" type="ORF">R7W54_03310</name>
</gene>
<dbReference type="Proteomes" id="UP001281777">
    <property type="component" value="Unassembled WGS sequence"/>
</dbReference>
<evidence type="ECO:0000256" key="2">
    <source>
        <dbReference type="SAM" id="SignalP"/>
    </source>
</evidence>
<evidence type="ECO:0000313" key="7">
    <source>
        <dbReference type="Proteomes" id="UP001275471"/>
    </source>
</evidence>
<protein>
    <recommendedName>
        <fullName evidence="1">High affinity transport system protein</fullName>
    </recommendedName>
</protein>
<comment type="caution">
    <text evidence="4">The sequence shown here is derived from an EMBL/GenBank/DDBJ whole genome shotgun (WGS) entry which is preliminary data.</text>
</comment>
<dbReference type="AlphaFoldDB" id="A0AAJ2P6U9"/>
<evidence type="ECO:0000313" key="5">
    <source>
        <dbReference type="EMBL" id="MDW2898217.1"/>
    </source>
</evidence>
<comment type="function">
    <text evidence="1">Part of a high-affinity transport system.</text>
</comment>
<dbReference type="EMBL" id="JAWPEX010000005">
    <property type="protein sequence ID" value="MDW2898217.1"/>
    <property type="molecule type" value="Genomic_DNA"/>
</dbReference>
<evidence type="ECO:0000256" key="1">
    <source>
        <dbReference type="PIRNR" id="PIRNR004523"/>
    </source>
</evidence>
<reference evidence="4 7" key="1">
    <citation type="submission" date="2023-10" db="EMBL/GenBank/DDBJ databases">
        <title>Genome sequences of Mycoplasma ovipneumoniae isolated from goats.</title>
        <authorList>
            <person name="Spergser J."/>
        </authorList>
    </citation>
    <scope>NUCLEOTIDE SEQUENCE</scope>
    <source>
        <strain evidence="4">168</strain>
        <strain evidence="6 7">1N</strain>
        <strain evidence="5">279</strain>
        <strain evidence="3">5N</strain>
    </source>
</reference>
<evidence type="ECO:0000313" key="3">
    <source>
        <dbReference type="EMBL" id="MDW2892988.1"/>
    </source>
</evidence>
<dbReference type="Proteomes" id="UP001276398">
    <property type="component" value="Unassembled WGS sequence"/>
</dbReference>
<dbReference type="InterPro" id="IPR010592">
    <property type="entry name" value="CypI"/>
</dbReference>
<dbReference type="EMBL" id="JAWPFC010000006">
    <property type="protein sequence ID" value="MDW2893583.1"/>
    <property type="molecule type" value="Genomic_DNA"/>
</dbReference>
<keyword evidence="2" id="KW-0732">Signal</keyword>
<dbReference type="PIRSF" id="PIRSF004523">
    <property type="entry name" value="Mycoplasma_p37"/>
    <property type="match status" value="1"/>
</dbReference>
<sequence>MTKKNKFHSKKRNFLKKLSFLSSFLTVPLVISACSHTANQNPEQLAKTQNPEQLAKTWDTKVNLGLGQSWFQLKAKDPDRVNKFLANLTEEFKKLKEAKPETKDLPDVSFDFLGIDDAKTKILQLKSSNNSDSALDFAIADATTTIEDDQDKQLYNGLQTLTWAFKNSTESPGFYTDGTENDPLYKGAKELNELFNKTPYNEWSSNANDEQKWDGIAYRFLYDDSNPRKIISYYRGMIMIYGDEKTRAEIKKSWHDKDWRKFRNYGIIHGKQTSAGKFKMQNFILKKHFGSSFRSASLNEDRLGHADRYIQGDGYTIGQDPNFRIAFDDEASFAWTENKKDSKQYTSNETDSKADSKVEIFMLTNPASYDIGSFRPGFNKLQADLISEAFVNMAKNGKDEYGPNVGYNGYRKINQQDPEFRKIYDQSKTN</sequence>
<dbReference type="EMBL" id="JAWPFE010000025">
    <property type="protein sequence ID" value="MDW2892988.1"/>
    <property type="molecule type" value="Genomic_DNA"/>
</dbReference>